<sequence length="343" mass="35580">MAMTASAALQHLIEGKELPREDMINIMRGIMGGELPGPMVAAILVALRSKKESPAEIAAAAQVMRDFATPVSVGDKTHLVDVVGTGGDGAHTFNISTASMFVACAAGAKIAKHGNRGVSSKSGSADVLEALGVKLNLSAEAVGRCIEQIGLGFMFAPNHHPAMKNVVPIRKDLGVRTIFNILGPLTNPAKAPNILMGVFNSELVGIQAKVLQLLGAEHALVVHGKDGLDEITLSGPTVIAELLNGQIKEYEISPSDFGMATASLESLKVKDANESKVIILQVLNKQSGPASDIVSINAGSTLYAANVAPSIQVGVEMAKDAIASGKAKQKLDELVTLSQSLVG</sequence>
<gene>
    <name evidence="9 12" type="primary">trpD</name>
    <name evidence="12" type="ORF">NKE59_00705</name>
</gene>
<feature type="binding site" evidence="9">
    <location>
        <position position="92"/>
    </location>
    <ligand>
        <name>5-phospho-alpha-D-ribose 1-diphosphate</name>
        <dbReference type="ChEBI" id="CHEBI:58017"/>
    </ligand>
</feature>
<feature type="binding site" evidence="9">
    <location>
        <position position="229"/>
    </location>
    <ligand>
        <name>Mg(2+)</name>
        <dbReference type="ChEBI" id="CHEBI:18420"/>
        <label>2</label>
    </ligand>
</feature>
<comment type="function">
    <text evidence="9">Catalyzes the transfer of the phosphoribosyl group of 5-phosphorylribose-1-pyrophosphate (PRPP) to anthranilate to yield N-(5'-phosphoribosyl)-anthranilate (PRA).</text>
</comment>
<dbReference type="FunFam" id="3.40.1030.10:FF:000002">
    <property type="entry name" value="Anthranilate phosphoribosyltransferase"/>
    <property type="match status" value="1"/>
</dbReference>
<evidence type="ECO:0000256" key="9">
    <source>
        <dbReference type="HAMAP-Rule" id="MF_00211"/>
    </source>
</evidence>
<feature type="binding site" evidence="9">
    <location>
        <position position="124"/>
    </location>
    <ligand>
        <name>5-phospho-alpha-D-ribose 1-diphosphate</name>
        <dbReference type="ChEBI" id="CHEBI:58017"/>
    </ligand>
</feature>
<evidence type="ECO:0000256" key="8">
    <source>
        <dbReference type="ARBA" id="ARBA00061188"/>
    </source>
</evidence>
<evidence type="ECO:0000256" key="5">
    <source>
        <dbReference type="ARBA" id="ARBA00022822"/>
    </source>
</evidence>
<comment type="similarity">
    <text evidence="8">In the C-terminal section; belongs to the anthranilate phosphoribosyltransferase family.</text>
</comment>
<feature type="binding site" evidence="9">
    <location>
        <position position="230"/>
    </location>
    <ligand>
        <name>Mg(2+)</name>
        <dbReference type="ChEBI" id="CHEBI:18420"/>
        <label>2</label>
    </ligand>
</feature>
<dbReference type="RefSeq" id="WP_353438953.1">
    <property type="nucleotide sequence ID" value="NZ_CP099959.1"/>
</dbReference>
<evidence type="ECO:0000256" key="7">
    <source>
        <dbReference type="ARBA" id="ARBA00052328"/>
    </source>
</evidence>
<dbReference type="GO" id="GO:0000162">
    <property type="term" value="P:L-tryptophan biosynthetic process"/>
    <property type="evidence" value="ECO:0007669"/>
    <property type="project" value="UniProtKB-UniRule"/>
</dbReference>
<comment type="pathway">
    <text evidence="1 9">Amino-acid biosynthesis; L-tryptophan biosynthesis; L-tryptophan from chorismate: step 2/5.</text>
</comment>
<feature type="domain" description="Glycosyl transferase family 3 N-terminal" evidence="11">
    <location>
        <begin position="8"/>
        <end position="68"/>
    </location>
</feature>
<feature type="binding site" evidence="9">
    <location>
        <position position="84"/>
    </location>
    <ligand>
        <name>5-phospho-alpha-D-ribose 1-diphosphate</name>
        <dbReference type="ChEBI" id="CHEBI:58017"/>
    </ligand>
</feature>
<evidence type="ECO:0000259" key="10">
    <source>
        <dbReference type="Pfam" id="PF00591"/>
    </source>
</evidence>
<feature type="binding site" evidence="9">
    <location>
        <begin position="87"/>
        <end position="88"/>
    </location>
    <ligand>
        <name>5-phospho-alpha-D-ribose 1-diphosphate</name>
        <dbReference type="ChEBI" id="CHEBI:58017"/>
    </ligand>
</feature>
<keyword evidence="6 9" id="KW-0057">Aromatic amino acid biosynthesis</keyword>
<dbReference type="Gene3D" id="1.20.970.10">
    <property type="entry name" value="Transferase, Pyrimidine Nucleoside Phosphorylase, Chain C"/>
    <property type="match status" value="1"/>
</dbReference>
<dbReference type="SUPFAM" id="SSF47648">
    <property type="entry name" value="Nucleoside phosphorylase/phosphoribosyltransferase N-terminal domain"/>
    <property type="match status" value="1"/>
</dbReference>
<dbReference type="GO" id="GO:0005829">
    <property type="term" value="C:cytosol"/>
    <property type="evidence" value="ECO:0007669"/>
    <property type="project" value="TreeGrafter"/>
</dbReference>
<dbReference type="EMBL" id="CP099959">
    <property type="protein sequence ID" value="XCC57846.1"/>
    <property type="molecule type" value="Genomic_DNA"/>
</dbReference>
<dbReference type="EC" id="2.4.2.18" evidence="9"/>
<proteinExistence type="inferred from homology"/>
<feature type="binding site" evidence="9">
    <location>
        <position position="115"/>
    </location>
    <ligand>
        <name>anthranilate</name>
        <dbReference type="ChEBI" id="CHEBI:16567"/>
        <label>1</label>
    </ligand>
</feature>
<protein>
    <recommendedName>
        <fullName evidence="9">Anthranilate phosphoribosyltransferase</fullName>
        <ecNumber evidence="9">2.4.2.18</ecNumber>
    </recommendedName>
</protein>
<feature type="binding site" evidence="9">
    <location>
        <position position="84"/>
    </location>
    <ligand>
        <name>anthranilate</name>
        <dbReference type="ChEBI" id="CHEBI:16567"/>
        <label>1</label>
    </ligand>
</feature>
<dbReference type="InterPro" id="IPR036320">
    <property type="entry name" value="Glycosyl_Trfase_fam3_N_dom_sf"/>
</dbReference>
<keyword evidence="5 9" id="KW-0822">Tryptophan biosynthesis</keyword>
<evidence type="ECO:0000259" key="11">
    <source>
        <dbReference type="Pfam" id="PF02885"/>
    </source>
</evidence>
<reference evidence="12" key="1">
    <citation type="submission" date="2022-06" db="EMBL/GenBank/DDBJ databases">
        <title>New Polynucleobacter species.</title>
        <authorList>
            <person name="Hahn M.W."/>
        </authorList>
    </citation>
    <scope>NUCLEOTIDE SEQUENCE</scope>
    <source>
        <strain evidence="12">UK-FUSCHL-C3</strain>
    </source>
</reference>
<evidence type="ECO:0000256" key="2">
    <source>
        <dbReference type="ARBA" id="ARBA00022605"/>
    </source>
</evidence>
<dbReference type="GO" id="GO:0000287">
    <property type="term" value="F:magnesium ion binding"/>
    <property type="evidence" value="ECO:0007669"/>
    <property type="project" value="UniProtKB-UniRule"/>
</dbReference>
<keyword evidence="2 9" id="KW-0028">Amino-acid biosynthesis</keyword>
<comment type="catalytic activity">
    <reaction evidence="7 9">
        <text>N-(5-phospho-beta-D-ribosyl)anthranilate + diphosphate = 5-phospho-alpha-D-ribose 1-diphosphate + anthranilate</text>
        <dbReference type="Rhea" id="RHEA:11768"/>
        <dbReference type="ChEBI" id="CHEBI:16567"/>
        <dbReference type="ChEBI" id="CHEBI:18277"/>
        <dbReference type="ChEBI" id="CHEBI:33019"/>
        <dbReference type="ChEBI" id="CHEBI:58017"/>
        <dbReference type="EC" id="2.4.2.18"/>
    </reaction>
</comment>
<keyword evidence="3 9" id="KW-0328">Glycosyltransferase</keyword>
<dbReference type="SUPFAM" id="SSF52418">
    <property type="entry name" value="Nucleoside phosphorylase/phosphoribosyltransferase catalytic domain"/>
    <property type="match status" value="1"/>
</dbReference>
<feature type="binding site" evidence="9">
    <location>
        <position position="170"/>
    </location>
    <ligand>
        <name>anthranilate</name>
        <dbReference type="ChEBI" id="CHEBI:16567"/>
        <label>2</label>
    </ligand>
</feature>
<dbReference type="InterPro" id="IPR005940">
    <property type="entry name" value="Anthranilate_Pribosyl_Tfrase"/>
</dbReference>
<comment type="caution">
    <text evidence="9">Lacks conserved residue(s) required for the propagation of feature annotation.</text>
</comment>
<dbReference type="NCBIfam" id="TIGR01245">
    <property type="entry name" value="trpD"/>
    <property type="match status" value="1"/>
</dbReference>
<dbReference type="Pfam" id="PF00591">
    <property type="entry name" value="Glycos_transf_3"/>
    <property type="match status" value="1"/>
</dbReference>
<dbReference type="Gene3D" id="3.40.1030.10">
    <property type="entry name" value="Nucleoside phosphorylase/phosphoribosyltransferase catalytic domain"/>
    <property type="match status" value="1"/>
</dbReference>
<keyword evidence="9" id="KW-0460">Magnesium</keyword>
<feature type="binding site" evidence="9">
    <location>
        <position position="96"/>
    </location>
    <ligand>
        <name>Mg(2+)</name>
        <dbReference type="ChEBI" id="CHEBI:18420"/>
        <label>1</label>
    </ligand>
</feature>
<evidence type="ECO:0000256" key="1">
    <source>
        <dbReference type="ARBA" id="ARBA00004907"/>
    </source>
</evidence>
<dbReference type="HAMAP" id="MF_00211">
    <property type="entry name" value="TrpD"/>
    <property type="match status" value="1"/>
</dbReference>
<evidence type="ECO:0000256" key="6">
    <source>
        <dbReference type="ARBA" id="ARBA00023141"/>
    </source>
</evidence>
<comment type="similarity">
    <text evidence="9">Belongs to the anthranilate phosphoribosyltransferase family.</text>
</comment>
<dbReference type="PANTHER" id="PTHR43285:SF2">
    <property type="entry name" value="ANTHRANILATE PHOSPHORIBOSYLTRANSFERASE"/>
    <property type="match status" value="1"/>
</dbReference>
<dbReference type="GO" id="GO:0004048">
    <property type="term" value="F:anthranilate phosphoribosyltransferase activity"/>
    <property type="evidence" value="ECO:0007669"/>
    <property type="project" value="UniProtKB-UniRule"/>
</dbReference>
<evidence type="ECO:0000313" key="12">
    <source>
        <dbReference type="EMBL" id="XCC57846.1"/>
    </source>
</evidence>
<feature type="binding site" evidence="9">
    <location>
        <position position="230"/>
    </location>
    <ligand>
        <name>Mg(2+)</name>
        <dbReference type="ChEBI" id="CHEBI:18420"/>
        <label>1</label>
    </ligand>
</feature>
<comment type="cofactor">
    <cofactor evidence="9">
        <name>Mg(2+)</name>
        <dbReference type="ChEBI" id="CHEBI:18420"/>
    </cofactor>
    <text evidence="9">Binds 2 magnesium ions per monomer.</text>
</comment>
<dbReference type="InterPro" id="IPR035902">
    <property type="entry name" value="Nuc_phospho_transferase"/>
</dbReference>
<keyword evidence="9" id="KW-0479">Metal-binding</keyword>
<dbReference type="PANTHER" id="PTHR43285">
    <property type="entry name" value="ANTHRANILATE PHOSPHORIBOSYLTRANSFERASE"/>
    <property type="match status" value="1"/>
</dbReference>
<evidence type="ECO:0000256" key="4">
    <source>
        <dbReference type="ARBA" id="ARBA00022679"/>
    </source>
</evidence>
<name>A0AAU8A3R9_9BURK</name>
<organism evidence="12">
    <name type="scientific">Polynucleobacter sp. UK-FUSCHL-C3</name>
    <dbReference type="NCBI Taxonomy" id="2955208"/>
    <lineage>
        <taxon>Bacteria</taxon>
        <taxon>Pseudomonadati</taxon>
        <taxon>Pseudomonadota</taxon>
        <taxon>Betaproteobacteria</taxon>
        <taxon>Burkholderiales</taxon>
        <taxon>Burkholderiaceae</taxon>
        <taxon>Polynucleobacter</taxon>
    </lineage>
</organism>
<feature type="domain" description="Glycosyl transferase family 3" evidence="10">
    <location>
        <begin position="77"/>
        <end position="327"/>
    </location>
</feature>
<feature type="binding site" evidence="9">
    <location>
        <begin position="94"/>
        <end position="97"/>
    </location>
    <ligand>
        <name>5-phospho-alpha-D-ribose 1-diphosphate</name>
        <dbReference type="ChEBI" id="CHEBI:58017"/>
    </ligand>
</feature>
<accession>A0AAU8A3R9</accession>
<keyword evidence="4 9" id="KW-0808">Transferase</keyword>
<dbReference type="AlphaFoldDB" id="A0AAU8A3R9"/>
<comment type="subunit">
    <text evidence="9">Homodimer.</text>
</comment>
<evidence type="ECO:0000256" key="3">
    <source>
        <dbReference type="ARBA" id="ARBA00022676"/>
    </source>
</evidence>
<feature type="binding site" evidence="9">
    <location>
        <begin position="112"/>
        <end position="120"/>
    </location>
    <ligand>
        <name>5-phospho-alpha-D-ribose 1-diphosphate</name>
        <dbReference type="ChEBI" id="CHEBI:58017"/>
    </ligand>
</feature>
<dbReference type="InterPro" id="IPR017459">
    <property type="entry name" value="Glycosyl_Trfase_fam3_N_dom"/>
</dbReference>
<dbReference type="InterPro" id="IPR000312">
    <property type="entry name" value="Glycosyl_Trfase_fam3"/>
</dbReference>
<dbReference type="Pfam" id="PF02885">
    <property type="entry name" value="Glycos_trans_3N"/>
    <property type="match status" value="1"/>
</dbReference>